<protein>
    <recommendedName>
        <fullName evidence="1">DUF4439 domain-containing protein</fullName>
    </recommendedName>
</protein>
<dbReference type="SUPFAM" id="SSF47240">
    <property type="entry name" value="Ferritin-like"/>
    <property type="match status" value="1"/>
</dbReference>
<accession>A0ABN3H9X7</accession>
<dbReference type="Proteomes" id="UP001501170">
    <property type="component" value="Unassembled WGS sequence"/>
</dbReference>
<evidence type="ECO:0000313" key="3">
    <source>
        <dbReference type="Proteomes" id="UP001501170"/>
    </source>
</evidence>
<evidence type="ECO:0000313" key="2">
    <source>
        <dbReference type="EMBL" id="GAA2373528.1"/>
    </source>
</evidence>
<dbReference type="InterPro" id="IPR029447">
    <property type="entry name" value="DUF4439"/>
</dbReference>
<dbReference type="InterPro" id="IPR012347">
    <property type="entry name" value="Ferritin-like"/>
</dbReference>
<dbReference type="Pfam" id="PF14530">
    <property type="entry name" value="DUF4439"/>
    <property type="match status" value="1"/>
</dbReference>
<comment type="caution">
    <text evidence="2">The sequence shown here is derived from an EMBL/GenBank/DDBJ whole genome shotgun (WGS) entry which is preliminary data.</text>
</comment>
<keyword evidence="3" id="KW-1185">Reference proteome</keyword>
<dbReference type="InterPro" id="IPR009078">
    <property type="entry name" value="Ferritin-like_SF"/>
</dbReference>
<proteinExistence type="predicted"/>
<dbReference type="EMBL" id="BAAARB010000004">
    <property type="protein sequence ID" value="GAA2373528.1"/>
    <property type="molecule type" value="Genomic_DNA"/>
</dbReference>
<dbReference type="RefSeq" id="WP_006897860.1">
    <property type="nucleotide sequence ID" value="NZ_BAAARB010000004.1"/>
</dbReference>
<dbReference type="CDD" id="cd00657">
    <property type="entry name" value="Ferritin_like"/>
    <property type="match status" value="1"/>
</dbReference>
<reference evidence="2 3" key="1">
    <citation type="journal article" date="2019" name="Int. J. Syst. Evol. Microbiol.">
        <title>The Global Catalogue of Microorganisms (GCM) 10K type strain sequencing project: providing services to taxonomists for standard genome sequencing and annotation.</title>
        <authorList>
            <consortium name="The Broad Institute Genomics Platform"/>
            <consortium name="The Broad Institute Genome Sequencing Center for Infectious Disease"/>
            <person name="Wu L."/>
            <person name="Ma J."/>
        </authorList>
    </citation>
    <scope>NUCLEOTIDE SEQUENCE [LARGE SCALE GENOMIC DNA]</scope>
    <source>
        <strain evidence="2 3">JCM 16227</strain>
    </source>
</reference>
<sequence>MSQNAALDTAADAENTAVFTYGVLTAFTTGEVRDTVAEYIAAHRVRRDQLNEALLAAGQPERTPAAGYLLPVDVTDQATAAKAALAAENDCAKAYRALLEQADSQAVRRTAVDGLTDCALRSSYWRSIAGEKPLTVAFPGQ</sequence>
<evidence type="ECO:0000259" key="1">
    <source>
        <dbReference type="Pfam" id="PF14530"/>
    </source>
</evidence>
<feature type="domain" description="DUF4439" evidence="1">
    <location>
        <begin position="6"/>
        <end position="140"/>
    </location>
</feature>
<organism evidence="2 3">
    <name type="scientific">Gordonia cholesterolivorans</name>
    <dbReference type="NCBI Taxonomy" id="559625"/>
    <lineage>
        <taxon>Bacteria</taxon>
        <taxon>Bacillati</taxon>
        <taxon>Actinomycetota</taxon>
        <taxon>Actinomycetes</taxon>
        <taxon>Mycobacteriales</taxon>
        <taxon>Gordoniaceae</taxon>
        <taxon>Gordonia</taxon>
    </lineage>
</organism>
<gene>
    <name evidence="2" type="ORF">GCM10009855_10930</name>
</gene>
<name>A0ABN3H9X7_9ACTN</name>
<dbReference type="Gene3D" id="1.20.1260.10">
    <property type="match status" value="1"/>
</dbReference>